<name>A0A1L6MY70_9BACT</name>
<feature type="transmembrane region" description="Helical" evidence="1">
    <location>
        <begin position="343"/>
        <end position="363"/>
    </location>
</feature>
<dbReference type="Proteomes" id="UP000185544">
    <property type="component" value="Chromosome"/>
</dbReference>
<feature type="transmembrane region" description="Helical" evidence="1">
    <location>
        <begin position="399"/>
        <end position="424"/>
    </location>
</feature>
<feature type="domain" description="PDZ" evidence="2">
    <location>
        <begin position="164"/>
        <end position="234"/>
    </location>
</feature>
<reference evidence="3 4" key="1">
    <citation type="submission" date="2016-08" db="EMBL/GenBank/DDBJ databases">
        <title>Identification and validation of antigenic proteins from Pajaroellobacter abortibovis using de-novo genome sequence assembly and reverse vaccinology.</title>
        <authorList>
            <person name="Welly B.T."/>
            <person name="Miller M.R."/>
            <person name="Stott J.L."/>
            <person name="Blanchard M.T."/>
            <person name="Islas-Trejo A.D."/>
            <person name="O'Rourke S.M."/>
            <person name="Young A.E."/>
            <person name="Medrano J.F."/>
            <person name="Van Eenennaam A.L."/>
        </authorList>
    </citation>
    <scope>NUCLEOTIDE SEQUENCE [LARGE SCALE GENOMIC DNA]</scope>
    <source>
        <strain evidence="3 4">BTF92-0548A/99-0131</strain>
    </source>
</reference>
<evidence type="ECO:0000259" key="2">
    <source>
        <dbReference type="SMART" id="SM00228"/>
    </source>
</evidence>
<gene>
    <name evidence="3" type="ORF">BCY86_07010</name>
</gene>
<dbReference type="AlphaFoldDB" id="A0A1L6MY70"/>
<feature type="transmembrane region" description="Helical" evidence="1">
    <location>
        <begin position="600"/>
        <end position="621"/>
    </location>
</feature>
<dbReference type="InterPro" id="IPR001478">
    <property type="entry name" value="PDZ"/>
</dbReference>
<dbReference type="STRING" id="1882918.BCY86_07010"/>
<dbReference type="SUPFAM" id="SSF50156">
    <property type="entry name" value="PDZ domain-like"/>
    <property type="match status" value="1"/>
</dbReference>
<evidence type="ECO:0000313" key="4">
    <source>
        <dbReference type="Proteomes" id="UP000185544"/>
    </source>
</evidence>
<proteinExistence type="predicted"/>
<keyword evidence="1" id="KW-1133">Transmembrane helix</keyword>
<keyword evidence="1" id="KW-0812">Transmembrane</keyword>
<organism evidence="3 4">
    <name type="scientific">Pajaroellobacter abortibovis</name>
    <dbReference type="NCBI Taxonomy" id="1882918"/>
    <lineage>
        <taxon>Bacteria</taxon>
        <taxon>Pseudomonadati</taxon>
        <taxon>Myxococcota</taxon>
        <taxon>Polyangia</taxon>
        <taxon>Polyangiales</taxon>
        <taxon>Polyangiaceae</taxon>
    </lineage>
</organism>
<dbReference type="InterPro" id="IPR036034">
    <property type="entry name" value="PDZ_sf"/>
</dbReference>
<dbReference type="Pfam" id="PF17820">
    <property type="entry name" value="PDZ_6"/>
    <property type="match status" value="1"/>
</dbReference>
<dbReference type="SMART" id="SM00228">
    <property type="entry name" value="PDZ"/>
    <property type="match status" value="1"/>
</dbReference>
<feature type="transmembrane region" description="Helical" evidence="1">
    <location>
        <begin position="369"/>
        <end position="387"/>
    </location>
</feature>
<dbReference type="KEGG" id="pabo:BCY86_07010"/>
<keyword evidence="4" id="KW-1185">Reference proteome</keyword>
<evidence type="ECO:0000313" key="3">
    <source>
        <dbReference type="EMBL" id="APS00452.1"/>
    </source>
</evidence>
<feature type="transmembrane region" description="Helical" evidence="1">
    <location>
        <begin position="573"/>
        <end position="594"/>
    </location>
</feature>
<dbReference type="EMBL" id="CP016908">
    <property type="protein sequence ID" value="APS00452.1"/>
    <property type="molecule type" value="Genomic_DNA"/>
</dbReference>
<protein>
    <recommendedName>
        <fullName evidence="2">PDZ domain-containing protein</fullName>
    </recommendedName>
</protein>
<dbReference type="InterPro" id="IPR041489">
    <property type="entry name" value="PDZ_6"/>
</dbReference>
<feature type="transmembrane region" description="Helical" evidence="1">
    <location>
        <begin position="495"/>
        <end position="519"/>
    </location>
</feature>
<feature type="transmembrane region" description="Helical" evidence="1">
    <location>
        <begin position="257"/>
        <end position="278"/>
    </location>
</feature>
<feature type="transmembrane region" description="Helical" evidence="1">
    <location>
        <begin position="539"/>
        <end position="561"/>
    </location>
</feature>
<feature type="transmembrane region" description="Helical" evidence="1">
    <location>
        <begin position="444"/>
        <end position="465"/>
    </location>
</feature>
<dbReference type="Gene3D" id="2.30.42.10">
    <property type="match status" value="1"/>
</dbReference>
<sequence>MLWRALGFLLLGVGWGGIRCKAESSMQYVLLDAYEPHEVEVDDTLEIRGENFPPTQYVNVRFLGTVYHAGELPDKGVKIETIGFVVSHDRVRIRITELLQDLFCHSPNGLVRSSFVGKIALVFDEKGASTREGFLQQVVLDFEPPLPSRSVMGKRMKAAEGFLTSIGLHTSSESLTRAGLIVEKVDPHSPSWAQGIVPGDVLVRVDHIHVRSLTDVVVPKREIASISLSLKREGMKEEEKHVPIESYLQRDPFLGRWLISYLVVVIGLILTMGILFPLHREFDAIYVWIASRCLTLFEESKSGSQKTSKRRVNKKKVSCWLTPFLSFFSVLPRTIKRNSASSVGLGIYGFLFILMLPLVSRFLRIDINLLILMIGFVTSLMILALLLRHQITTRRSFLFLGSFFLWTIGRIIPFLLAIICVVFITGSLWGGEIMNAQRGNPWNWYVFYHPFLLFLFLLSLVSAIFQKASFLPVFPETSVETSELLPFSPLLKSPFFLIGEWVILIYFCCLMTLVFLGGWNTEKAVALPRIGISLADIEGILFFALKVEIQVGIILIMRVLFLPFMIAKWRKIVYQWLVPLSTGTCALTLLWGFLNIGNRMQTFVKMLTFSFFLFYCLCGIIRMQGAFKKEREARLSL</sequence>
<keyword evidence="1" id="KW-0472">Membrane</keyword>
<evidence type="ECO:0000256" key="1">
    <source>
        <dbReference type="SAM" id="Phobius"/>
    </source>
</evidence>
<accession>A0A1L6MY70</accession>